<feature type="domain" description="Alcohol dehydrogenase-like C-terminal" evidence="2">
    <location>
        <begin position="139"/>
        <end position="235"/>
    </location>
</feature>
<keyword evidence="4" id="KW-1185">Reference proteome</keyword>
<keyword evidence="1" id="KW-0560">Oxidoreductase</keyword>
<dbReference type="OrthoDB" id="9781588at2"/>
<dbReference type="SUPFAM" id="SSF50129">
    <property type="entry name" value="GroES-like"/>
    <property type="match status" value="1"/>
</dbReference>
<dbReference type="Gene3D" id="3.40.50.720">
    <property type="entry name" value="NAD(P)-binding Rossmann-like Domain"/>
    <property type="match status" value="1"/>
</dbReference>
<proteinExistence type="predicted"/>
<dbReference type="PANTHER" id="PTHR43401">
    <property type="entry name" value="L-THREONINE 3-DEHYDROGENASE"/>
    <property type="match status" value="1"/>
</dbReference>
<dbReference type="InterPro" id="IPR011032">
    <property type="entry name" value="GroES-like_sf"/>
</dbReference>
<dbReference type="EMBL" id="RQXT01000013">
    <property type="protein sequence ID" value="RRI01968.1"/>
    <property type="molecule type" value="Genomic_DNA"/>
</dbReference>
<dbReference type="InterPro" id="IPR050129">
    <property type="entry name" value="Zn_alcohol_dh"/>
</dbReference>
<dbReference type="AlphaFoldDB" id="A0A3P3FTR4"/>
<gene>
    <name evidence="3" type="ORF">EH240_13095</name>
</gene>
<protein>
    <submittedName>
        <fullName evidence="3">Dehydrogenase</fullName>
    </submittedName>
</protein>
<organism evidence="3 4">
    <name type="scientific">Mesorhizobium tamadayense</name>
    <dbReference type="NCBI Taxonomy" id="425306"/>
    <lineage>
        <taxon>Bacteria</taxon>
        <taxon>Pseudomonadati</taxon>
        <taxon>Pseudomonadota</taxon>
        <taxon>Alphaproteobacteria</taxon>
        <taxon>Hyphomicrobiales</taxon>
        <taxon>Phyllobacteriaceae</taxon>
        <taxon>Mesorhizobium</taxon>
    </lineage>
</organism>
<dbReference type="PANTHER" id="PTHR43401:SF2">
    <property type="entry name" value="L-THREONINE 3-DEHYDROGENASE"/>
    <property type="match status" value="1"/>
</dbReference>
<evidence type="ECO:0000256" key="1">
    <source>
        <dbReference type="ARBA" id="ARBA00023002"/>
    </source>
</evidence>
<evidence type="ECO:0000313" key="4">
    <source>
        <dbReference type="Proteomes" id="UP000273786"/>
    </source>
</evidence>
<name>A0A3P3FTR4_9HYPH</name>
<dbReference type="RefSeq" id="WP_124998818.1">
    <property type="nucleotide sequence ID" value="NZ_RQXT01000013.1"/>
</dbReference>
<sequence length="332" mass="35980">MGREIVFTGKRKFELADYDDTPTAPNEVRGPTLVTLVSPGTELAWADGGDFPVRPGYAAVFEAEEIGSAVSGIKPGDRLLCMGAHRSTQRCDARYVLKLPDGMTPEKAVVARLMGVAMTTLMTTTARPGDKVIVCGAGPIGYLAAHQCRIAGYEVTVVEPDEKRRAQALRSGILNTLPTMPVGDPAYVGSVALVIDCSGHERAVLDGCKVVRKRGEVVLVGVPWKANTAILAQEILHAVFFNFVVLRSGWEWEVPILARSFVWEELYEGYNNASHSTFTGLAKALKWLSEGRIPVDGLVRGLDPSDPSAVYGALLNREIDEPFVVLDWAVSR</sequence>
<accession>A0A3P3FTR4</accession>
<dbReference type="Gene3D" id="3.90.180.10">
    <property type="entry name" value="Medium-chain alcohol dehydrogenases, catalytic domain"/>
    <property type="match status" value="1"/>
</dbReference>
<evidence type="ECO:0000313" key="3">
    <source>
        <dbReference type="EMBL" id="RRI01968.1"/>
    </source>
</evidence>
<comment type="caution">
    <text evidence="3">The sequence shown here is derived from an EMBL/GenBank/DDBJ whole genome shotgun (WGS) entry which is preliminary data.</text>
</comment>
<dbReference type="InterPro" id="IPR013149">
    <property type="entry name" value="ADH-like_C"/>
</dbReference>
<dbReference type="InterPro" id="IPR036291">
    <property type="entry name" value="NAD(P)-bd_dom_sf"/>
</dbReference>
<dbReference type="GO" id="GO:0016491">
    <property type="term" value="F:oxidoreductase activity"/>
    <property type="evidence" value="ECO:0007669"/>
    <property type="project" value="UniProtKB-KW"/>
</dbReference>
<dbReference type="Pfam" id="PF00107">
    <property type="entry name" value="ADH_zinc_N"/>
    <property type="match status" value="1"/>
</dbReference>
<evidence type="ECO:0000259" key="2">
    <source>
        <dbReference type="Pfam" id="PF00107"/>
    </source>
</evidence>
<reference evidence="3 4" key="1">
    <citation type="submission" date="2018-11" db="EMBL/GenBank/DDBJ databases">
        <title>the genome of Mesorhizobium tamadayense DSM 28320.</title>
        <authorList>
            <person name="Gao J."/>
        </authorList>
    </citation>
    <scope>NUCLEOTIDE SEQUENCE [LARGE SCALE GENOMIC DNA]</scope>
    <source>
        <strain evidence="3 4">DSM 28320</strain>
    </source>
</reference>
<dbReference type="SUPFAM" id="SSF51735">
    <property type="entry name" value="NAD(P)-binding Rossmann-fold domains"/>
    <property type="match status" value="1"/>
</dbReference>
<dbReference type="Proteomes" id="UP000273786">
    <property type="component" value="Unassembled WGS sequence"/>
</dbReference>